<proteinExistence type="predicted"/>
<dbReference type="OrthoDB" id="3925320at2759"/>
<evidence type="ECO:0000256" key="1">
    <source>
        <dbReference type="SAM" id="MobiDB-lite"/>
    </source>
</evidence>
<feature type="region of interest" description="Disordered" evidence="1">
    <location>
        <begin position="1"/>
        <end position="32"/>
    </location>
</feature>
<feature type="compositionally biased region" description="Basic and acidic residues" evidence="1">
    <location>
        <begin position="85"/>
        <end position="103"/>
    </location>
</feature>
<keyword evidence="3" id="KW-1185">Reference proteome</keyword>
<dbReference type="EMBL" id="ML995551">
    <property type="protein sequence ID" value="KAF2135801.1"/>
    <property type="molecule type" value="Genomic_DNA"/>
</dbReference>
<dbReference type="GeneID" id="54302062"/>
<evidence type="ECO:0000313" key="3">
    <source>
        <dbReference type="Proteomes" id="UP000799438"/>
    </source>
</evidence>
<gene>
    <name evidence="2" type="ORF">K452DRAFT_322850</name>
</gene>
<dbReference type="Proteomes" id="UP000799438">
    <property type="component" value="Unassembled WGS sequence"/>
</dbReference>
<evidence type="ECO:0000313" key="2">
    <source>
        <dbReference type="EMBL" id="KAF2135801.1"/>
    </source>
</evidence>
<name>A0A6A6AZA8_9PEZI</name>
<organism evidence="2 3">
    <name type="scientific">Aplosporella prunicola CBS 121167</name>
    <dbReference type="NCBI Taxonomy" id="1176127"/>
    <lineage>
        <taxon>Eukaryota</taxon>
        <taxon>Fungi</taxon>
        <taxon>Dikarya</taxon>
        <taxon>Ascomycota</taxon>
        <taxon>Pezizomycotina</taxon>
        <taxon>Dothideomycetes</taxon>
        <taxon>Dothideomycetes incertae sedis</taxon>
        <taxon>Botryosphaeriales</taxon>
        <taxon>Aplosporellaceae</taxon>
        <taxon>Aplosporella</taxon>
    </lineage>
</organism>
<accession>A0A6A6AZA8</accession>
<dbReference type="AlphaFoldDB" id="A0A6A6AZA8"/>
<protein>
    <submittedName>
        <fullName evidence="2">Uncharacterized protein</fullName>
    </submittedName>
</protein>
<dbReference type="RefSeq" id="XP_033391519.1">
    <property type="nucleotide sequence ID" value="XM_033544566.1"/>
</dbReference>
<feature type="compositionally biased region" description="Low complexity" evidence="1">
    <location>
        <begin position="1"/>
        <end position="24"/>
    </location>
</feature>
<sequence length="103" mass="11069">MPSSPSITLTPATTTTTTTTSTEQPSRDVFLSNGQATVPRNASTATITNNYRNRYALYLAAQFNISEAAAFAEIDEQLRLGKARKGSEASEAEIRDVRGPDSV</sequence>
<reference evidence="2" key="1">
    <citation type="journal article" date="2020" name="Stud. Mycol.">
        <title>101 Dothideomycetes genomes: a test case for predicting lifestyles and emergence of pathogens.</title>
        <authorList>
            <person name="Haridas S."/>
            <person name="Albert R."/>
            <person name="Binder M."/>
            <person name="Bloem J."/>
            <person name="Labutti K."/>
            <person name="Salamov A."/>
            <person name="Andreopoulos B."/>
            <person name="Baker S."/>
            <person name="Barry K."/>
            <person name="Bills G."/>
            <person name="Bluhm B."/>
            <person name="Cannon C."/>
            <person name="Castanera R."/>
            <person name="Culley D."/>
            <person name="Daum C."/>
            <person name="Ezra D."/>
            <person name="Gonzalez J."/>
            <person name="Henrissat B."/>
            <person name="Kuo A."/>
            <person name="Liang C."/>
            <person name="Lipzen A."/>
            <person name="Lutzoni F."/>
            <person name="Magnuson J."/>
            <person name="Mondo S."/>
            <person name="Nolan M."/>
            <person name="Ohm R."/>
            <person name="Pangilinan J."/>
            <person name="Park H.-J."/>
            <person name="Ramirez L."/>
            <person name="Alfaro M."/>
            <person name="Sun H."/>
            <person name="Tritt A."/>
            <person name="Yoshinaga Y."/>
            <person name="Zwiers L.-H."/>
            <person name="Turgeon B."/>
            <person name="Goodwin S."/>
            <person name="Spatafora J."/>
            <person name="Crous P."/>
            <person name="Grigoriev I."/>
        </authorList>
    </citation>
    <scope>NUCLEOTIDE SEQUENCE</scope>
    <source>
        <strain evidence="2">CBS 121167</strain>
    </source>
</reference>
<feature type="region of interest" description="Disordered" evidence="1">
    <location>
        <begin position="81"/>
        <end position="103"/>
    </location>
</feature>